<protein>
    <recommendedName>
        <fullName evidence="5">Clr5 domain-containing protein</fullName>
    </recommendedName>
</protein>
<keyword evidence="3" id="KW-0812">Transmembrane</keyword>
<dbReference type="OrthoDB" id="5346713at2759"/>
<evidence type="ECO:0000259" key="5">
    <source>
        <dbReference type="Pfam" id="PF14420"/>
    </source>
</evidence>
<dbReference type="GO" id="GO:0016791">
    <property type="term" value="F:phosphatase activity"/>
    <property type="evidence" value="ECO:0007669"/>
    <property type="project" value="TreeGrafter"/>
</dbReference>
<comment type="caution">
    <text evidence="6">The sequence shown here is derived from an EMBL/GenBank/DDBJ whole genome shotgun (WGS) entry which is preliminary data.</text>
</comment>
<organism evidence="6 7">
    <name type="scientific">Penicillium nalgiovense</name>
    <dbReference type="NCBI Taxonomy" id="60175"/>
    <lineage>
        <taxon>Eukaryota</taxon>
        <taxon>Fungi</taxon>
        <taxon>Dikarya</taxon>
        <taxon>Ascomycota</taxon>
        <taxon>Pezizomycotina</taxon>
        <taxon>Eurotiomycetes</taxon>
        <taxon>Eurotiomycetidae</taxon>
        <taxon>Eurotiales</taxon>
        <taxon>Aspergillaceae</taxon>
        <taxon>Penicillium</taxon>
    </lineage>
</organism>
<evidence type="ECO:0000256" key="3">
    <source>
        <dbReference type="SAM" id="Phobius"/>
    </source>
</evidence>
<feature type="chain" id="PRO_5040872329" description="Clr5 domain-containing protein" evidence="4">
    <location>
        <begin position="22"/>
        <end position="642"/>
    </location>
</feature>
<name>A0A9W4HPA1_PENNA</name>
<keyword evidence="3" id="KW-1133">Transmembrane helix</keyword>
<dbReference type="PANTHER" id="PTHR11567:SF142">
    <property type="entry name" value="PHOSPHOGLYCERATE MUTASE-LIKE PROTEIN"/>
    <property type="match status" value="1"/>
</dbReference>
<evidence type="ECO:0000256" key="1">
    <source>
        <dbReference type="ARBA" id="ARBA00005375"/>
    </source>
</evidence>
<dbReference type="InterPro" id="IPR050645">
    <property type="entry name" value="Histidine_acid_phosphatase"/>
</dbReference>
<proteinExistence type="inferred from homology"/>
<dbReference type="InterPro" id="IPR029033">
    <property type="entry name" value="His_PPase_superfam"/>
</dbReference>
<dbReference type="Pfam" id="PF00328">
    <property type="entry name" value="His_Phos_2"/>
    <property type="match status" value="1"/>
</dbReference>
<accession>A0A9W4HPA1</accession>
<feature type="domain" description="Clr5" evidence="5">
    <location>
        <begin position="507"/>
        <end position="556"/>
    </location>
</feature>
<keyword evidence="4" id="KW-0732">Signal</keyword>
<feature type="region of interest" description="Disordered" evidence="2">
    <location>
        <begin position="613"/>
        <end position="642"/>
    </location>
</feature>
<feature type="compositionally biased region" description="Polar residues" evidence="2">
    <location>
        <begin position="622"/>
        <end position="632"/>
    </location>
</feature>
<sequence>MRYSIQSGILLAAALSPVADAERVLGAYIFARHGDRTAKVFGNTQLTDLGYREVFDSGSFYNQRYISSDSSKQIEGISADVVNSKQISASAPSDAVLQNSATGFLQGVYPPVGKVASQTLGNGNSVEAPLNGYQLIQLAPATTSKNAEDSTWLQGSSGCQKATLSSNNYFSSEMYTSLLSSTKEFYQSLSPMLDGTFASSDMTFKNAYTIFDYLNVGKIHNSTSQFPHKSDLTDEVYHQLLALAGTHQFHLAYNASDKVRAIDGAVLAGEILAGLNETVATKGETKLNIGFGSYGTLFSLFGLLQMPAASVDFTGIPDYASSMVFELVTNASGTDFPTDKSDLSVRFMFHNGTITGSSEPTAYPLYGQSSELLSWDEFSSKTKEIAVTSDDEWCAVCGNTDGKCAGSDSASGDSSSASTSSTNGSGMSLAVAGAVGAMVTLAVVLGLQAIFFLLGGFRIAKRNKASSEMSSSDVMEDKKIHRLESTTRSSPTLFSSLLSGMPRQQINLEPYRDEIIALYHHGISSDSISRTLANCHNIQVKERTIQSRLRKWGIRKRHQTTTGDEALHARIKMLFIQDRLTDKAMLNMLQKEGYGISERTLRRLRFKLGLHARASDQKQHQEQGQMEKQMTVPQPLAEGQPV</sequence>
<dbReference type="Gene3D" id="3.40.50.1240">
    <property type="entry name" value="Phosphoglycerate mutase-like"/>
    <property type="match status" value="1"/>
</dbReference>
<evidence type="ECO:0000313" key="7">
    <source>
        <dbReference type="Proteomes" id="UP001153461"/>
    </source>
</evidence>
<feature type="transmembrane region" description="Helical" evidence="3">
    <location>
        <begin position="429"/>
        <end position="454"/>
    </location>
</feature>
<evidence type="ECO:0000256" key="2">
    <source>
        <dbReference type="SAM" id="MobiDB-lite"/>
    </source>
</evidence>
<dbReference type="Proteomes" id="UP001153461">
    <property type="component" value="Unassembled WGS sequence"/>
</dbReference>
<dbReference type="InterPro" id="IPR025676">
    <property type="entry name" value="Clr5_dom"/>
</dbReference>
<keyword evidence="3" id="KW-0472">Membrane</keyword>
<gene>
    <name evidence="6" type="ORF">PNAL_LOCUS4144</name>
</gene>
<evidence type="ECO:0000256" key="4">
    <source>
        <dbReference type="SAM" id="SignalP"/>
    </source>
</evidence>
<dbReference type="PANTHER" id="PTHR11567">
    <property type="entry name" value="ACID PHOSPHATASE-RELATED"/>
    <property type="match status" value="1"/>
</dbReference>
<comment type="similarity">
    <text evidence="1">Belongs to the histidine acid phosphatase family.</text>
</comment>
<dbReference type="Pfam" id="PF14420">
    <property type="entry name" value="Clr5"/>
    <property type="match status" value="1"/>
</dbReference>
<dbReference type="InterPro" id="IPR000560">
    <property type="entry name" value="His_Pase_clade-2"/>
</dbReference>
<evidence type="ECO:0000313" key="6">
    <source>
        <dbReference type="EMBL" id="CAG8081427.1"/>
    </source>
</evidence>
<dbReference type="EMBL" id="CAJVNV010000155">
    <property type="protein sequence ID" value="CAG8081427.1"/>
    <property type="molecule type" value="Genomic_DNA"/>
</dbReference>
<dbReference type="AlphaFoldDB" id="A0A9W4HPA1"/>
<reference evidence="6" key="1">
    <citation type="submission" date="2021-07" db="EMBL/GenBank/DDBJ databases">
        <authorList>
            <person name="Branca A.L. A."/>
        </authorList>
    </citation>
    <scope>NUCLEOTIDE SEQUENCE</scope>
</reference>
<dbReference type="SUPFAM" id="SSF53254">
    <property type="entry name" value="Phosphoglycerate mutase-like"/>
    <property type="match status" value="1"/>
</dbReference>
<feature type="signal peptide" evidence="4">
    <location>
        <begin position="1"/>
        <end position="21"/>
    </location>
</feature>